<reference evidence="2 3" key="1">
    <citation type="submission" date="2019-07" db="EMBL/GenBank/DDBJ databases">
        <title>Draft Genome Sequence of the first blaOXA-58-Harboring Acinetobacter colistiniresistens clinical isolate from Brazil.</title>
        <authorList>
            <person name="Favaro L.S."/>
            <person name="Paula-Petroli S.B."/>
            <person name="Moura C.F."/>
            <person name="Tognim M.C.B."/>
            <person name="Venancio E.J."/>
            <person name="Yamada-Ogatta S.F."/>
            <person name="Carrara-Marroni F.E."/>
        </authorList>
    </citation>
    <scope>NUCLEOTIDE SEQUENCE [LARGE SCALE GENOMIC DNA]</scope>
    <source>
        <strain evidence="2 3">DL</strain>
    </source>
</reference>
<comment type="caution">
    <text evidence="2">The sequence shown here is derived from an EMBL/GenBank/DDBJ whole genome shotgun (WGS) entry which is preliminary data.</text>
</comment>
<dbReference type="RefSeq" id="WP_119055591.1">
    <property type="nucleotide sequence ID" value="NZ_BHGD02000001.1"/>
</dbReference>
<feature type="transmembrane region" description="Helical" evidence="1">
    <location>
        <begin position="81"/>
        <end position="101"/>
    </location>
</feature>
<evidence type="ECO:0000313" key="2">
    <source>
        <dbReference type="EMBL" id="TVT80418.1"/>
    </source>
</evidence>
<dbReference type="AlphaFoldDB" id="A0A558F4P7"/>
<evidence type="ECO:0000256" key="1">
    <source>
        <dbReference type="SAM" id="Phobius"/>
    </source>
</evidence>
<keyword evidence="1" id="KW-0812">Transmembrane</keyword>
<dbReference type="Proteomes" id="UP000316981">
    <property type="component" value="Unassembled WGS sequence"/>
</dbReference>
<protein>
    <submittedName>
        <fullName evidence="2">Uncharacterized protein</fullName>
    </submittedName>
</protein>
<keyword evidence="1" id="KW-0472">Membrane</keyword>
<organism evidence="2 3">
    <name type="scientific">Acinetobacter colistiniresistens</name>
    <dbReference type="NCBI Taxonomy" id="280145"/>
    <lineage>
        <taxon>Bacteria</taxon>
        <taxon>Pseudomonadati</taxon>
        <taxon>Pseudomonadota</taxon>
        <taxon>Gammaproteobacteria</taxon>
        <taxon>Moraxellales</taxon>
        <taxon>Moraxellaceae</taxon>
        <taxon>Acinetobacter</taxon>
    </lineage>
</organism>
<keyword evidence="1" id="KW-1133">Transmembrane helix</keyword>
<name>A0A558F4P7_9GAMM</name>
<evidence type="ECO:0000313" key="3">
    <source>
        <dbReference type="Proteomes" id="UP000316981"/>
    </source>
</evidence>
<feature type="transmembrane region" description="Helical" evidence="1">
    <location>
        <begin position="113"/>
        <end position="141"/>
    </location>
</feature>
<feature type="transmembrane region" description="Helical" evidence="1">
    <location>
        <begin position="46"/>
        <end position="69"/>
    </location>
</feature>
<accession>A0A558F4P7</accession>
<proteinExistence type="predicted"/>
<dbReference type="EMBL" id="VMTP01000066">
    <property type="protein sequence ID" value="TVT80418.1"/>
    <property type="molecule type" value="Genomic_DNA"/>
</dbReference>
<sequence>MRSWHLLCASFCASVASVFSFVIPYCLFLNFQQNHLFHVVSNGMEVMLYLTPILIVLAFIYYAILFAILKLPTKIFDLVQFFKISLIFFIVWMCLVLLILFEDQVNPFDFSTFAMSLVFYLAVLPMLAVGCISANICYVLICKKKYGDLYQVERI</sequence>
<gene>
    <name evidence="2" type="ORF">FPV60_12560</name>
</gene>